<protein>
    <submittedName>
        <fullName evidence="1">Uncharacterized protein</fullName>
    </submittedName>
</protein>
<evidence type="ECO:0000313" key="1">
    <source>
        <dbReference type="EMBL" id="VWC50602.1"/>
    </source>
</evidence>
<proteinExistence type="predicted"/>
<organism evidence="1 2">
    <name type="scientific">Burkholderia aenigmatica</name>
    <dbReference type="NCBI Taxonomy" id="2015348"/>
    <lineage>
        <taxon>Bacteria</taxon>
        <taxon>Pseudomonadati</taxon>
        <taxon>Pseudomonadota</taxon>
        <taxon>Betaproteobacteria</taxon>
        <taxon>Burkholderiales</taxon>
        <taxon>Burkholderiaceae</taxon>
        <taxon>Burkholderia</taxon>
        <taxon>Burkholderia cepacia complex</taxon>
    </lineage>
</organism>
<dbReference type="AlphaFoldDB" id="A0A6P2SWT0"/>
<gene>
    <name evidence="1" type="ORF">BLA13014_07716</name>
</gene>
<reference evidence="1 2" key="1">
    <citation type="submission" date="2019-09" db="EMBL/GenBank/DDBJ databases">
        <authorList>
            <person name="Depoorter E."/>
        </authorList>
    </citation>
    <scope>NUCLEOTIDE SEQUENCE [LARGE SCALE GENOMIC DNA]</scope>
    <source>
        <strain evidence="1">LMG 13014</strain>
    </source>
</reference>
<name>A0A6P2SWT0_9BURK</name>
<dbReference type="EMBL" id="CABVQC010000093">
    <property type="protein sequence ID" value="VWC50602.1"/>
    <property type="molecule type" value="Genomic_DNA"/>
</dbReference>
<sequence>MARANVAAEAASEWLPAGLAAIALATGAAANETANRDGRHVRATTNGAVAAQARARPLRHEAEPVVAKRMPLPCFICLAFLDAGRHAACQYASRRANSASRCAGSMNDASKPLRITAWTSASVSCSPSAVAK</sequence>
<evidence type="ECO:0000313" key="2">
    <source>
        <dbReference type="Proteomes" id="UP000494261"/>
    </source>
</evidence>
<accession>A0A6P2SWT0</accession>
<dbReference type="Proteomes" id="UP000494261">
    <property type="component" value="Unassembled WGS sequence"/>
</dbReference>